<evidence type="ECO:0000313" key="1">
    <source>
        <dbReference type="EMBL" id="PKU43852.1"/>
    </source>
</evidence>
<protein>
    <submittedName>
        <fullName evidence="1">Uncharacterized protein</fullName>
    </submittedName>
</protein>
<name>A0A2I0UCS2_LIMLA</name>
<dbReference type="Proteomes" id="UP000233556">
    <property type="component" value="Unassembled WGS sequence"/>
</dbReference>
<evidence type="ECO:0000313" key="2">
    <source>
        <dbReference type="Proteomes" id="UP000233556"/>
    </source>
</evidence>
<sequence>MSAQYTSAETLAALAFIRHERNMIQVPKNYYKSDFFGLGSAPTEVNKSMDPELYPPGLIKTRYQWMEEEDFTSLSSGLPDGCYHHPRCYRSVLSPTQPPLAQWWDCQKLPSPFPSIAELLGVSLSLGQTPKPYLTFPKVSAITGVIPGFHASFVTAELLECHTLGLVKDQLKTTYFPPPAPNRKLFRNRTLLKISKSSLRTFLWKRKRDLSLPGYQPGYHWSSYMKKHTFEVPTPQQICFKKAASAYLSEMLKSCRKVEEPESWMKVPWPDKKATGNAMPAASRNFYAIDTDGMDKTLFILPLELKPVLVSTVFE</sequence>
<organism evidence="1 2">
    <name type="scientific">Limosa lapponica baueri</name>
    <dbReference type="NCBI Taxonomy" id="1758121"/>
    <lineage>
        <taxon>Eukaryota</taxon>
        <taxon>Metazoa</taxon>
        <taxon>Chordata</taxon>
        <taxon>Craniata</taxon>
        <taxon>Vertebrata</taxon>
        <taxon>Euteleostomi</taxon>
        <taxon>Archelosauria</taxon>
        <taxon>Archosauria</taxon>
        <taxon>Dinosauria</taxon>
        <taxon>Saurischia</taxon>
        <taxon>Theropoda</taxon>
        <taxon>Coelurosauria</taxon>
        <taxon>Aves</taxon>
        <taxon>Neognathae</taxon>
        <taxon>Neoaves</taxon>
        <taxon>Charadriiformes</taxon>
        <taxon>Scolopacidae</taxon>
        <taxon>Limosa</taxon>
    </lineage>
</organism>
<dbReference type="AlphaFoldDB" id="A0A2I0UCS2"/>
<dbReference type="EMBL" id="KZ505867">
    <property type="protein sequence ID" value="PKU43852.1"/>
    <property type="molecule type" value="Genomic_DNA"/>
</dbReference>
<reference evidence="2" key="2">
    <citation type="submission" date="2017-12" db="EMBL/GenBank/DDBJ databases">
        <title>Genome sequence of the Bar-tailed Godwit (Limosa lapponica baueri).</title>
        <authorList>
            <person name="Lima N.C.B."/>
            <person name="Parody-Merino A.M."/>
            <person name="Battley P.F."/>
            <person name="Fidler A.E."/>
            <person name="Prosdocimi F."/>
        </authorList>
    </citation>
    <scope>NUCLEOTIDE SEQUENCE [LARGE SCALE GENOMIC DNA]</scope>
</reference>
<gene>
    <name evidence="1" type="ORF">llap_5848</name>
</gene>
<proteinExistence type="predicted"/>
<accession>A0A2I0UCS2</accession>
<reference evidence="2" key="1">
    <citation type="submission" date="2017-11" db="EMBL/GenBank/DDBJ databases">
        <authorList>
            <person name="Lima N.C."/>
            <person name="Parody-Merino A.M."/>
            <person name="Battley P.F."/>
            <person name="Fidler A.E."/>
            <person name="Prosdocimi F."/>
        </authorList>
    </citation>
    <scope>NUCLEOTIDE SEQUENCE [LARGE SCALE GENOMIC DNA]</scope>
</reference>
<keyword evidence="2" id="KW-1185">Reference proteome</keyword>